<accession>A0ABS6I2I1</accession>
<keyword evidence="2" id="KW-1185">Reference proteome</keyword>
<evidence type="ECO:0000313" key="1">
    <source>
        <dbReference type="EMBL" id="MBU8865951.1"/>
    </source>
</evidence>
<dbReference type="Proteomes" id="UP000824166">
    <property type="component" value="Unassembled WGS sequence"/>
</dbReference>
<dbReference type="EMBL" id="JAHOPC010000002">
    <property type="protein sequence ID" value="MBU8865951.1"/>
    <property type="molecule type" value="Genomic_DNA"/>
</dbReference>
<organism evidence="1 2">
    <name type="scientific">Paenarthrobacter aromaticivorans</name>
    <dbReference type="NCBI Taxonomy" id="2849150"/>
    <lineage>
        <taxon>Bacteria</taxon>
        <taxon>Bacillati</taxon>
        <taxon>Actinomycetota</taxon>
        <taxon>Actinomycetes</taxon>
        <taxon>Micrococcales</taxon>
        <taxon>Micrococcaceae</taxon>
        <taxon>Paenarthrobacter</taxon>
    </lineage>
</organism>
<sequence length="46" mass="5031">MSGSRTDEIKENSPELTMGALLDEEFRSVFDGTTPVATPWAGLIFI</sequence>
<comment type="caution">
    <text evidence="1">The sequence shown here is derived from an EMBL/GenBank/DDBJ whole genome shotgun (WGS) entry which is preliminary data.</text>
</comment>
<protein>
    <submittedName>
        <fullName evidence="1">Uncharacterized protein</fullName>
    </submittedName>
</protein>
<proteinExistence type="predicted"/>
<name>A0ABS6I2I1_9MICC</name>
<evidence type="ECO:0000313" key="2">
    <source>
        <dbReference type="Proteomes" id="UP000824166"/>
    </source>
</evidence>
<gene>
    <name evidence="1" type="ORF">KSW38_06570</name>
</gene>
<dbReference type="RefSeq" id="WP_216923774.1">
    <property type="nucleotide sequence ID" value="NZ_JAHOPC010000002.1"/>
</dbReference>
<reference evidence="1 2" key="1">
    <citation type="submission" date="2021-06" db="EMBL/GenBank/DDBJ databases">
        <authorList>
            <person name="Jeong J.W."/>
        </authorList>
    </citation>
    <scope>NUCLEOTIDE SEQUENCE [LARGE SCALE GENOMIC DNA]</scope>
    <source>
        <strain evidence="1 2">MMS21-TAE1-1</strain>
    </source>
</reference>